<dbReference type="OrthoDB" id="8693905at2759"/>
<evidence type="ECO:0000313" key="12">
    <source>
        <dbReference type="EMBL" id="CAF0815740.1"/>
    </source>
</evidence>
<dbReference type="InterPro" id="IPR050629">
    <property type="entry name" value="STE20/SPS1-PAK"/>
</dbReference>
<dbReference type="PROSITE" id="PS50011">
    <property type="entry name" value="PROTEIN_KINASE_DOM"/>
    <property type="match status" value="1"/>
</dbReference>
<dbReference type="Proteomes" id="UP000663829">
    <property type="component" value="Unassembled WGS sequence"/>
</dbReference>
<accession>A0A813TSW6</accession>
<dbReference type="Pfam" id="PF00780">
    <property type="entry name" value="CNH"/>
    <property type="match status" value="1"/>
</dbReference>
<evidence type="ECO:0000256" key="5">
    <source>
        <dbReference type="ARBA" id="ARBA00022741"/>
    </source>
</evidence>
<feature type="domain" description="CNH" evidence="11">
    <location>
        <begin position="794"/>
        <end position="1091"/>
    </location>
</feature>
<comment type="caution">
    <text evidence="12">The sequence shown here is derived from an EMBL/GenBank/DDBJ whole genome shotgun (WGS) entry which is preliminary data.</text>
</comment>
<dbReference type="GO" id="GO:0005737">
    <property type="term" value="C:cytoplasm"/>
    <property type="evidence" value="ECO:0007669"/>
    <property type="project" value="TreeGrafter"/>
</dbReference>
<dbReference type="InterPro" id="IPR011009">
    <property type="entry name" value="Kinase-like_dom_sf"/>
</dbReference>
<comment type="catalytic activity">
    <reaction evidence="7">
        <text>L-seryl-[protein] + ATP = O-phospho-L-seryl-[protein] + ADP + H(+)</text>
        <dbReference type="Rhea" id="RHEA:17989"/>
        <dbReference type="Rhea" id="RHEA-COMP:9863"/>
        <dbReference type="Rhea" id="RHEA-COMP:11604"/>
        <dbReference type="ChEBI" id="CHEBI:15378"/>
        <dbReference type="ChEBI" id="CHEBI:29999"/>
        <dbReference type="ChEBI" id="CHEBI:30616"/>
        <dbReference type="ChEBI" id="CHEBI:83421"/>
        <dbReference type="ChEBI" id="CHEBI:456216"/>
        <dbReference type="EC" id="2.7.11.1"/>
    </reaction>
</comment>
<evidence type="ECO:0000313" key="14">
    <source>
        <dbReference type="Proteomes" id="UP000663829"/>
    </source>
</evidence>
<protein>
    <recommendedName>
        <fullName evidence="7">Mitogen-activated protein kinase kinase kinase kinase</fullName>
        <ecNumber evidence="7">2.7.11.1</ecNumber>
    </recommendedName>
</protein>
<dbReference type="CDD" id="cd06613">
    <property type="entry name" value="STKc_MAP4K3_like"/>
    <property type="match status" value="1"/>
</dbReference>
<dbReference type="EC" id="2.7.11.1" evidence="7"/>
<keyword evidence="7" id="KW-0723">Serine/threonine-protein kinase</keyword>
<dbReference type="PANTHER" id="PTHR48012:SF18">
    <property type="entry name" value="HAPPYHOUR, ISOFORM A"/>
    <property type="match status" value="1"/>
</dbReference>
<feature type="domain" description="Protein kinase" evidence="10">
    <location>
        <begin position="161"/>
        <end position="457"/>
    </location>
</feature>
<dbReference type="PANTHER" id="PTHR48012">
    <property type="entry name" value="STERILE20-LIKE KINASE, ISOFORM B-RELATED"/>
    <property type="match status" value="1"/>
</dbReference>
<feature type="compositionally biased region" description="Low complexity" evidence="9">
    <location>
        <begin position="752"/>
        <end position="770"/>
    </location>
</feature>
<comment type="catalytic activity">
    <reaction evidence="7">
        <text>L-threonyl-[protein] + ATP = O-phospho-L-threonyl-[protein] + ADP + H(+)</text>
        <dbReference type="Rhea" id="RHEA:46608"/>
        <dbReference type="Rhea" id="RHEA-COMP:11060"/>
        <dbReference type="Rhea" id="RHEA-COMP:11605"/>
        <dbReference type="ChEBI" id="CHEBI:15378"/>
        <dbReference type="ChEBI" id="CHEBI:30013"/>
        <dbReference type="ChEBI" id="CHEBI:30616"/>
        <dbReference type="ChEBI" id="CHEBI:61977"/>
        <dbReference type="ChEBI" id="CHEBI:456216"/>
        <dbReference type="EC" id="2.7.11.1"/>
    </reaction>
</comment>
<comment type="similarity">
    <text evidence="2 7">Belongs to the protein kinase superfamily. STE Ser/Thr protein kinase family. STE20 subfamily.</text>
</comment>
<dbReference type="SUPFAM" id="SSF56112">
    <property type="entry name" value="Protein kinase-like (PK-like)"/>
    <property type="match status" value="1"/>
</dbReference>
<evidence type="ECO:0000256" key="7">
    <source>
        <dbReference type="PIRNR" id="PIRNR038172"/>
    </source>
</evidence>
<keyword evidence="4 7" id="KW-0808">Transferase</keyword>
<keyword evidence="6 7" id="KW-0067">ATP-binding</keyword>
<dbReference type="SMART" id="SM00036">
    <property type="entry name" value="CNH"/>
    <property type="match status" value="1"/>
</dbReference>
<comment type="function">
    <text evidence="7">Serine/threonine kinase that plays a role in the response to environmental stress. Appears to act upstream of the JUN N-terminal pathway.</text>
</comment>
<dbReference type="GO" id="GO:0005524">
    <property type="term" value="F:ATP binding"/>
    <property type="evidence" value="ECO:0007669"/>
    <property type="project" value="UniProtKB-UniRule"/>
</dbReference>
<feature type="compositionally biased region" description="Polar residues" evidence="9">
    <location>
        <begin position="637"/>
        <end position="648"/>
    </location>
</feature>
<evidence type="ECO:0000256" key="3">
    <source>
        <dbReference type="ARBA" id="ARBA00022553"/>
    </source>
</evidence>
<dbReference type="PIRSF" id="PIRSF038172">
    <property type="entry name" value="MAPKKKK"/>
    <property type="match status" value="1"/>
</dbReference>
<feature type="compositionally biased region" description="Polar residues" evidence="9">
    <location>
        <begin position="619"/>
        <end position="628"/>
    </location>
</feature>
<evidence type="ECO:0000256" key="2">
    <source>
        <dbReference type="ARBA" id="ARBA00008874"/>
    </source>
</evidence>
<evidence type="ECO:0000256" key="8">
    <source>
        <dbReference type="PROSITE-ProRule" id="PRU10141"/>
    </source>
</evidence>
<dbReference type="InterPro" id="IPR000719">
    <property type="entry name" value="Prot_kinase_dom"/>
</dbReference>
<keyword evidence="14" id="KW-1185">Reference proteome</keyword>
<evidence type="ECO:0000313" key="13">
    <source>
        <dbReference type="EMBL" id="CAF3601806.1"/>
    </source>
</evidence>
<name>A0A813TSW6_9BILA</name>
<feature type="region of interest" description="Disordered" evidence="9">
    <location>
        <begin position="618"/>
        <end position="770"/>
    </location>
</feature>
<dbReference type="EMBL" id="CAJOBC010000569">
    <property type="protein sequence ID" value="CAF3601806.1"/>
    <property type="molecule type" value="Genomic_DNA"/>
</dbReference>
<reference evidence="12" key="1">
    <citation type="submission" date="2021-02" db="EMBL/GenBank/DDBJ databases">
        <authorList>
            <person name="Nowell W R."/>
        </authorList>
    </citation>
    <scope>NUCLEOTIDE SEQUENCE</scope>
</reference>
<dbReference type="InterPro" id="IPR001180">
    <property type="entry name" value="CNH_dom"/>
</dbReference>
<feature type="region of interest" description="Disordered" evidence="9">
    <location>
        <begin position="1"/>
        <end position="57"/>
    </location>
</feature>
<comment type="cofactor">
    <cofactor evidence="1 7">
        <name>Mg(2+)</name>
        <dbReference type="ChEBI" id="CHEBI:18420"/>
    </cofactor>
</comment>
<evidence type="ECO:0000256" key="4">
    <source>
        <dbReference type="ARBA" id="ARBA00022679"/>
    </source>
</evidence>
<gene>
    <name evidence="12" type="ORF">GPM918_LOCUS4276</name>
    <name evidence="13" type="ORF">SRO942_LOCUS4277</name>
</gene>
<dbReference type="Proteomes" id="UP000681722">
    <property type="component" value="Unassembled WGS sequence"/>
</dbReference>
<dbReference type="EMBL" id="CAJNOQ010000569">
    <property type="protein sequence ID" value="CAF0815740.1"/>
    <property type="molecule type" value="Genomic_DNA"/>
</dbReference>
<sequence>MYSRTQDYNSAKKRSTDEDFKNEENEDNFTKRQQHPSNSVAKSKTLRAAENRKTNAKMNETSTVMNLVLSLKQKMDDFIAKQNEQTSLIKNMEKMMKQLTHITRFISDDERLSTIKEAIQVCFFNDDAQRSDVFWAQEESMTDSSNNGLDWVSSSNPHDEYELIQRVGSGTYGDVYKARHMPSASLRALKVIKLEAGDDFNIIQQEILMMRQCTHPNIIAYFGSYLKRDKLWIAMEFCGGGSMQDIYHINGPLVELQIAYIIRETLKGLDYLHKHGKMHRDVKVCRDFVSMYCYDYKYDNNSLYCERVVRHTPIPIIIEDIVQYYWLSNNIGPQYYSDFGVAASITATLCKRKSFIGTPYWMAPEVAAVERKGGYNHLCDIWAVGITAIEFAELQPPMFDLHPMRALFLMSKSGFKPPLLKDKTKWSITFQNFVKYALTKNPKKRPAADRLLDHPFVQGNLSAQIARDLLDRVRNGTNNCYQERDDDEDDRSNRHAPRKITSNKESSSSSNHRPMPNYNPPLIRSSILNEQPSPPSPLQSSSATTTNGNQTVCGHTPKKKEKNGDSTHIQRLRSLGLPDNDIERLLLKLPLGAFDDLTLNEIHHIVSVMLRDVDDDTADSMTESTSADTIKRRPLPQASTAKLSSGSHQNHRKKQQQSSAPVYENVLRLEFDSNNNSTLKRSSITNTNGYHSNHNSETSSNFRLNSDSTSSNSRENLNYEDNNDQSLTLKQTSLSTSSLNDKATSSQRRPLSTNTSSSSSMTSTTSTIVTTNGIPSVPKVHMGACFMKIFNECPLEIHSSYCWINSETRDQVVLIASEEGIYSLNLNELHDATLELLYPRRTTWLFVKDNILWSISGKSNTLYRHDLLLLMHNKGTARLSLQLNKIQIPQKFEKLMPKKLAISSKINNTRGCQRCCVGRNPYNGFFFLGGLLQNEVFLMQYYDPLRKFMHLKRMDVSIPPEPPIFEMLFSHDHSYAQLCIGVTRSKSSTNTFKFASVNFETEKLENYNDGSFLPNMSHLIQLEKDAETVLICHGNNITIVNSQGRPRTSRRLLSELHFDCEVRSLVCLQDSVLAFHEHGMQGRSLKDNEVC</sequence>
<evidence type="ECO:0000259" key="10">
    <source>
        <dbReference type="PROSITE" id="PS50011"/>
    </source>
</evidence>
<feature type="compositionally biased region" description="Polar residues" evidence="9">
    <location>
        <begin position="740"/>
        <end position="751"/>
    </location>
</feature>
<keyword evidence="7" id="KW-0418">Kinase</keyword>
<evidence type="ECO:0000259" key="11">
    <source>
        <dbReference type="PROSITE" id="PS50219"/>
    </source>
</evidence>
<proteinExistence type="inferred from homology"/>
<keyword evidence="5 7" id="KW-0547">Nucleotide-binding</keyword>
<evidence type="ECO:0000256" key="9">
    <source>
        <dbReference type="SAM" id="MobiDB-lite"/>
    </source>
</evidence>
<feature type="compositionally biased region" description="Basic and acidic residues" evidence="9">
    <location>
        <begin position="14"/>
        <end position="23"/>
    </location>
</feature>
<dbReference type="Gene3D" id="1.10.510.10">
    <property type="entry name" value="Transferase(Phosphotransferase) domain 1"/>
    <property type="match status" value="2"/>
</dbReference>
<organism evidence="12 14">
    <name type="scientific">Didymodactylos carnosus</name>
    <dbReference type="NCBI Taxonomy" id="1234261"/>
    <lineage>
        <taxon>Eukaryota</taxon>
        <taxon>Metazoa</taxon>
        <taxon>Spiralia</taxon>
        <taxon>Gnathifera</taxon>
        <taxon>Rotifera</taxon>
        <taxon>Eurotatoria</taxon>
        <taxon>Bdelloidea</taxon>
        <taxon>Philodinida</taxon>
        <taxon>Philodinidae</taxon>
        <taxon>Didymodactylos</taxon>
    </lineage>
</organism>
<feature type="compositionally biased region" description="Low complexity" evidence="9">
    <location>
        <begin position="725"/>
        <end position="739"/>
    </location>
</feature>
<dbReference type="PROSITE" id="PS50219">
    <property type="entry name" value="CNH"/>
    <property type="match status" value="1"/>
</dbReference>
<dbReference type="PROSITE" id="PS00107">
    <property type="entry name" value="PROTEIN_KINASE_ATP"/>
    <property type="match status" value="1"/>
</dbReference>
<feature type="binding site" evidence="8">
    <location>
        <position position="190"/>
    </location>
    <ligand>
        <name>ATP</name>
        <dbReference type="ChEBI" id="CHEBI:30616"/>
    </ligand>
</feature>
<dbReference type="Pfam" id="PF00069">
    <property type="entry name" value="Pkinase"/>
    <property type="match status" value="2"/>
</dbReference>
<keyword evidence="3" id="KW-0597">Phosphoprotein</keyword>
<dbReference type="InterPro" id="IPR021160">
    <property type="entry name" value="MAPKKKK"/>
</dbReference>
<dbReference type="InterPro" id="IPR017441">
    <property type="entry name" value="Protein_kinase_ATP_BS"/>
</dbReference>
<dbReference type="GO" id="GO:0008349">
    <property type="term" value="F:MAP kinase kinase kinase kinase activity"/>
    <property type="evidence" value="ECO:0007669"/>
    <property type="project" value="TreeGrafter"/>
</dbReference>
<dbReference type="AlphaFoldDB" id="A0A813TSW6"/>
<feature type="region of interest" description="Disordered" evidence="9">
    <location>
        <begin position="479"/>
        <end position="567"/>
    </location>
</feature>
<evidence type="ECO:0000256" key="1">
    <source>
        <dbReference type="ARBA" id="ARBA00001946"/>
    </source>
</evidence>
<feature type="compositionally biased region" description="Polar residues" evidence="9">
    <location>
        <begin position="543"/>
        <end position="553"/>
    </location>
</feature>
<feature type="compositionally biased region" description="Polar residues" evidence="9">
    <location>
        <begin position="672"/>
        <end position="720"/>
    </location>
</feature>
<evidence type="ECO:0000256" key="6">
    <source>
        <dbReference type="ARBA" id="ARBA00022840"/>
    </source>
</evidence>